<dbReference type="AlphaFoldDB" id="L0A710"/>
<dbReference type="HOGENOM" id="CLU_1988974_0_0_0"/>
<keyword evidence="1" id="KW-0614">Plasmid</keyword>
<dbReference type="EMBL" id="CP003383">
    <property type="protein sequence ID" value="AFZ69591.1"/>
    <property type="molecule type" value="Genomic_DNA"/>
</dbReference>
<sequence>MIDWLAEVADHTEVFATWRKTRLTTRISFTEPNLGIAVLNGHPSGAAMIPRVYLAAELLPPIWHELQHDVFEDEPSKVWLDFGVNESEVRAAAGRLRERLQQYLLRVGLRHSPAGSEGFRGRQWR</sequence>
<dbReference type="Proteomes" id="UP000010467">
    <property type="component" value="Plasmid pDEIPE01"/>
</dbReference>
<reference evidence="2" key="1">
    <citation type="submission" date="2012-03" db="EMBL/GenBank/DDBJ databases">
        <title>Complete sequence of plasmid 1 of Deinococcus peraridilitoris DSM 19664.</title>
        <authorList>
            <person name="Lucas S."/>
            <person name="Copeland A."/>
            <person name="Lapidus A."/>
            <person name="Glavina del Rio T."/>
            <person name="Dalin E."/>
            <person name="Tice H."/>
            <person name="Bruce D."/>
            <person name="Goodwin L."/>
            <person name="Pitluck S."/>
            <person name="Peters L."/>
            <person name="Mikhailova N."/>
            <person name="Lu M."/>
            <person name="Kyrpides N."/>
            <person name="Mavromatis K."/>
            <person name="Ivanova N."/>
            <person name="Brettin T."/>
            <person name="Detter J.C."/>
            <person name="Han C."/>
            <person name="Larimer F."/>
            <person name="Land M."/>
            <person name="Hauser L."/>
            <person name="Markowitz V."/>
            <person name="Cheng J.-F."/>
            <person name="Hugenholtz P."/>
            <person name="Woyke T."/>
            <person name="Wu D."/>
            <person name="Pukall R."/>
            <person name="Steenblock K."/>
            <person name="Brambilla E."/>
            <person name="Klenk H.-P."/>
            <person name="Eisen J.A."/>
        </authorList>
    </citation>
    <scope>NUCLEOTIDE SEQUENCE [LARGE SCALE GENOMIC DNA]</scope>
    <source>
        <strain evidence="2">DSM 19664 / LMG 22246 / CIP 109416 / KR-200</strain>
        <plasmid evidence="2">Plasmid pDEIPE01</plasmid>
    </source>
</reference>
<dbReference type="KEGG" id="dpd:Deipe_4232"/>
<geneLocation type="plasmid" evidence="1 2">
    <name>pDEIPE01</name>
</geneLocation>
<organism evidence="1 2">
    <name type="scientific">Deinococcus peraridilitoris (strain DSM 19664 / LMG 22246 / CIP 109416 / KR-200)</name>
    <dbReference type="NCBI Taxonomy" id="937777"/>
    <lineage>
        <taxon>Bacteria</taxon>
        <taxon>Thermotogati</taxon>
        <taxon>Deinococcota</taxon>
        <taxon>Deinococci</taxon>
        <taxon>Deinococcales</taxon>
        <taxon>Deinococcaceae</taxon>
        <taxon>Deinococcus</taxon>
    </lineage>
</organism>
<keyword evidence="2" id="KW-1185">Reference proteome</keyword>
<name>L0A710_DEIPD</name>
<dbReference type="PATRIC" id="fig|937777.3.peg.4262"/>
<evidence type="ECO:0000313" key="1">
    <source>
        <dbReference type="EMBL" id="AFZ69591.1"/>
    </source>
</evidence>
<protein>
    <submittedName>
        <fullName evidence="1">Uncharacterized protein</fullName>
    </submittedName>
</protein>
<evidence type="ECO:0000313" key="2">
    <source>
        <dbReference type="Proteomes" id="UP000010467"/>
    </source>
</evidence>
<gene>
    <name evidence="1" type="ordered locus">Deipe_4232</name>
</gene>
<accession>L0A710</accession>
<proteinExistence type="predicted"/>